<evidence type="ECO:0008006" key="3">
    <source>
        <dbReference type="Google" id="ProtNLM"/>
    </source>
</evidence>
<dbReference type="Gene3D" id="3.90.190.10">
    <property type="entry name" value="Protein tyrosine phosphatase superfamily"/>
    <property type="match status" value="1"/>
</dbReference>
<keyword evidence="2" id="KW-1185">Reference proteome</keyword>
<protein>
    <recommendedName>
        <fullName evidence="3">Tyrosine specific protein phosphatases domain-containing protein</fullName>
    </recommendedName>
</protein>
<name>A0A1T4PUK9_9ACTN</name>
<proteinExistence type="predicted"/>
<evidence type="ECO:0000313" key="1">
    <source>
        <dbReference type="EMBL" id="SJZ95026.1"/>
    </source>
</evidence>
<accession>A0A1T4PUK9</accession>
<dbReference type="RefSeq" id="WP_235000893.1">
    <property type="nucleotide sequence ID" value="NZ_FUWS01000004.1"/>
</dbReference>
<dbReference type="PROSITE" id="PS51257">
    <property type="entry name" value="PROKAR_LIPOPROTEIN"/>
    <property type="match status" value="1"/>
</dbReference>
<dbReference type="EMBL" id="FUWS01000004">
    <property type="protein sequence ID" value="SJZ95026.1"/>
    <property type="molecule type" value="Genomic_DNA"/>
</dbReference>
<organism evidence="1 2">
    <name type="scientific">Marinactinospora thermotolerans DSM 45154</name>
    <dbReference type="NCBI Taxonomy" id="1122192"/>
    <lineage>
        <taxon>Bacteria</taxon>
        <taxon>Bacillati</taxon>
        <taxon>Actinomycetota</taxon>
        <taxon>Actinomycetes</taxon>
        <taxon>Streptosporangiales</taxon>
        <taxon>Nocardiopsidaceae</taxon>
        <taxon>Marinactinospora</taxon>
    </lineage>
</organism>
<dbReference type="InterPro" id="IPR029021">
    <property type="entry name" value="Prot-tyrosine_phosphatase-like"/>
</dbReference>
<dbReference type="AlphaFoldDB" id="A0A1T4PUK9"/>
<dbReference type="Proteomes" id="UP000190637">
    <property type="component" value="Unassembled WGS sequence"/>
</dbReference>
<sequence>MKTTIPGRADDWRLEYPRLDRAAGALAGAAMAACLARLPDSEIGALERPDADGTGSSYLAWLVMTALRHLDDPRAVAKAVDTEAELAWALALRQAVEEGVLIPAASTSAYGPISAAWRAVTTTPVPRLDPARRTFPCRHLVDAIRSAHASGGPEAALYAGALAGARWGVSAVPLEIQRRLADILPLRRLVIGAVVAVRGPRPDQWPEVECASSLPFNRYAPFQVPHPHDPGVILCSLPYVPTATDAQAVVSLCQVGAGDMPAHLPARDTVEVWLADTTGLNSNLHFVLDQAARAVATLRAEGKRVLLHCAACQSRTPAVAAHYAVLARGVEVVTALREAIRAVGGHLNNAELARTVAVLNGVELTDPAAALFPDGMPEVTRHRLG</sequence>
<gene>
    <name evidence="1" type="ORF">SAMN02745673_02003</name>
</gene>
<dbReference type="SUPFAM" id="SSF52799">
    <property type="entry name" value="(Phosphotyrosine protein) phosphatases II"/>
    <property type="match status" value="1"/>
</dbReference>
<evidence type="ECO:0000313" key="2">
    <source>
        <dbReference type="Proteomes" id="UP000190637"/>
    </source>
</evidence>
<reference evidence="1 2" key="1">
    <citation type="submission" date="2017-02" db="EMBL/GenBank/DDBJ databases">
        <authorList>
            <person name="Peterson S.W."/>
        </authorList>
    </citation>
    <scope>NUCLEOTIDE SEQUENCE [LARGE SCALE GENOMIC DNA]</scope>
    <source>
        <strain evidence="1 2">DSM 45154</strain>
    </source>
</reference>